<keyword evidence="5" id="KW-0256">Endoplasmic reticulum</keyword>
<evidence type="ECO:0000256" key="5">
    <source>
        <dbReference type="ARBA" id="ARBA00022824"/>
    </source>
</evidence>
<keyword evidence="9" id="KW-1133">Transmembrane helix</keyword>
<feature type="transmembrane region" description="Helical" evidence="9">
    <location>
        <begin position="12"/>
        <end position="29"/>
    </location>
</feature>
<dbReference type="GO" id="GO:0005788">
    <property type="term" value="C:endoplasmic reticulum lumen"/>
    <property type="evidence" value="ECO:0007669"/>
    <property type="project" value="UniProtKB-SubCell"/>
</dbReference>
<evidence type="ECO:0000256" key="3">
    <source>
        <dbReference type="ARBA" id="ARBA00022729"/>
    </source>
</evidence>
<keyword evidence="9" id="KW-0812">Transmembrane</keyword>
<dbReference type="KEGG" id="char:105889667"/>
<dbReference type="GO" id="GO:0005635">
    <property type="term" value="C:nuclear envelope"/>
    <property type="evidence" value="ECO:0007669"/>
    <property type="project" value="TreeGrafter"/>
</dbReference>
<evidence type="ECO:0000256" key="1">
    <source>
        <dbReference type="ARBA" id="ARBA00004319"/>
    </source>
</evidence>
<evidence type="ECO:0000256" key="4">
    <source>
        <dbReference type="ARBA" id="ARBA00022741"/>
    </source>
</evidence>
<dbReference type="GO" id="GO:0016887">
    <property type="term" value="F:ATP hydrolysis activity"/>
    <property type="evidence" value="ECO:0007669"/>
    <property type="project" value="InterPro"/>
</dbReference>
<dbReference type="PANTHER" id="PTHR10760:SF4">
    <property type="entry name" value="TORSIN-2A"/>
    <property type="match status" value="1"/>
</dbReference>
<evidence type="ECO:0000256" key="7">
    <source>
        <dbReference type="ARBA" id="ARBA00023180"/>
    </source>
</evidence>
<evidence type="ECO:0000313" key="11">
    <source>
        <dbReference type="Proteomes" id="UP000515152"/>
    </source>
</evidence>
<dbReference type="FunFam" id="3.40.50.300:FF:002276">
    <property type="entry name" value="Torsin, putative"/>
    <property type="match status" value="1"/>
</dbReference>
<accession>A0A6P3VG37</accession>
<dbReference type="Pfam" id="PF06309">
    <property type="entry name" value="Torsin"/>
    <property type="match status" value="1"/>
</dbReference>
<comment type="subcellular location">
    <subcellularLocation>
        <location evidence="1">Endoplasmic reticulum lumen</location>
    </subcellularLocation>
</comment>
<dbReference type="OrthoDB" id="19623at2759"/>
<keyword evidence="9" id="KW-0472">Membrane</keyword>
<dbReference type="CTD" id="27433"/>
<proteinExistence type="inferred from homology"/>
<dbReference type="InterPro" id="IPR049337">
    <property type="entry name" value="TOR1A_C"/>
</dbReference>
<evidence type="ECO:0000256" key="8">
    <source>
        <dbReference type="ARBA" id="ARBA00042469"/>
    </source>
</evidence>
<evidence type="ECO:0000256" key="9">
    <source>
        <dbReference type="SAM" id="Phobius"/>
    </source>
</evidence>
<gene>
    <name evidence="12" type="primary">tor2a</name>
</gene>
<dbReference type="AlphaFoldDB" id="A0A6P3VG37"/>
<dbReference type="RefSeq" id="XP_012671029.2">
    <property type="nucleotide sequence ID" value="XM_012815575.3"/>
</dbReference>
<organism evidence="11 12">
    <name type="scientific">Clupea harengus</name>
    <name type="common">Atlantic herring</name>
    <dbReference type="NCBI Taxonomy" id="7950"/>
    <lineage>
        <taxon>Eukaryota</taxon>
        <taxon>Metazoa</taxon>
        <taxon>Chordata</taxon>
        <taxon>Craniata</taxon>
        <taxon>Vertebrata</taxon>
        <taxon>Euteleostomi</taxon>
        <taxon>Actinopterygii</taxon>
        <taxon>Neopterygii</taxon>
        <taxon>Teleostei</taxon>
        <taxon>Clupei</taxon>
        <taxon>Clupeiformes</taxon>
        <taxon>Clupeoidei</taxon>
        <taxon>Clupeidae</taxon>
        <taxon>Clupea</taxon>
    </lineage>
</organism>
<keyword evidence="6" id="KW-0067">ATP-binding</keyword>
<name>A0A6P3VG37_CLUHA</name>
<dbReference type="Proteomes" id="UP000515152">
    <property type="component" value="Chromosome 18"/>
</dbReference>
<evidence type="ECO:0000256" key="6">
    <source>
        <dbReference type="ARBA" id="ARBA00022840"/>
    </source>
</evidence>
<keyword evidence="3" id="KW-0732">Signal</keyword>
<keyword evidence="11" id="KW-1185">Reference proteome</keyword>
<evidence type="ECO:0000256" key="2">
    <source>
        <dbReference type="ARBA" id="ARBA00006235"/>
    </source>
</evidence>
<dbReference type="InterPro" id="IPR003593">
    <property type="entry name" value="AAA+_ATPase"/>
</dbReference>
<reference evidence="12" key="1">
    <citation type="submission" date="2025-08" db="UniProtKB">
        <authorList>
            <consortium name="RefSeq"/>
        </authorList>
    </citation>
    <scope>IDENTIFICATION</scope>
</reference>
<dbReference type="InterPro" id="IPR010448">
    <property type="entry name" value="Torsin"/>
</dbReference>
<dbReference type="PANTHER" id="PTHR10760">
    <property type="entry name" value="TORSIN"/>
    <property type="match status" value="1"/>
</dbReference>
<protein>
    <recommendedName>
        <fullName evidence="8">Torsin family 2 member A</fullName>
    </recommendedName>
</protein>
<dbReference type="SUPFAM" id="SSF52540">
    <property type="entry name" value="P-loop containing nucleoside triphosphate hydrolases"/>
    <property type="match status" value="1"/>
</dbReference>
<dbReference type="Pfam" id="PF21376">
    <property type="entry name" value="TOR1A_C"/>
    <property type="match status" value="1"/>
</dbReference>
<dbReference type="Gene3D" id="3.40.50.300">
    <property type="entry name" value="P-loop containing nucleotide triphosphate hydrolases"/>
    <property type="match status" value="1"/>
</dbReference>
<evidence type="ECO:0000313" key="12">
    <source>
        <dbReference type="RefSeq" id="XP_012671029.2"/>
    </source>
</evidence>
<evidence type="ECO:0000259" key="10">
    <source>
        <dbReference type="SMART" id="SM00382"/>
    </source>
</evidence>
<dbReference type="GO" id="GO:0005524">
    <property type="term" value="F:ATP binding"/>
    <property type="evidence" value="ECO:0007669"/>
    <property type="project" value="UniProtKB-KW"/>
</dbReference>
<dbReference type="SMART" id="SM00382">
    <property type="entry name" value="AAA"/>
    <property type="match status" value="1"/>
</dbReference>
<sequence>MEVVVQRLTLAMVFKVIVLVLYCHVNALVCGFEMKTIYCTIADNCECDFKPNIRGLEWDLYKNLYGQHLAQDIVAEAIANFLLKENPIRPLVLSFHGASGTGKSFVSSMLARHLYGTAMGSPYIHQFVPTLHFPLPERLQQYRHNLKQWVEGNLTTCARSIFIFDEMERMPSGLIDVLEPFLGPSHVVYQTNYRKAIYIFISTTGQEVLHKVAIEMRTAGRDREEIQLQDVEEPLTEAVFNTNNSGFYHSRIITMKLISRYVPFLPLCPHHVKRCAQRELCQRGECHRVDVAEEVSSAVFYTPNGGVHHFSSTGCKQVPAKVNVYL</sequence>
<keyword evidence="7" id="KW-0325">Glycoprotein</keyword>
<comment type="similarity">
    <text evidence="2">Belongs to the ClpA/ClpB family. Torsin subfamily.</text>
</comment>
<keyword evidence="4" id="KW-0547">Nucleotide-binding</keyword>
<dbReference type="InterPro" id="IPR027417">
    <property type="entry name" value="P-loop_NTPase"/>
</dbReference>
<dbReference type="GeneID" id="105889667"/>
<feature type="domain" description="AAA+ ATPase" evidence="10">
    <location>
        <begin position="89"/>
        <end position="232"/>
    </location>
</feature>